<dbReference type="Pfam" id="PF18962">
    <property type="entry name" value="Por_Secre_tail"/>
    <property type="match status" value="1"/>
</dbReference>
<sequence length="102" mass="11313">MKHLYLVIALLCICYSYGQNAPANGDIDGFKLYPNPVTDGRVFISTTENSPKQISIYDVLGTQVLETSISGNELLISELDAGVYVLRVFQNNKMATRKLIVK</sequence>
<keyword evidence="1 2" id="KW-0732">Signal</keyword>
<accession>A0A1G6W118</accession>
<evidence type="ECO:0000313" key="4">
    <source>
        <dbReference type="EMBL" id="SDD59488.1"/>
    </source>
</evidence>
<protein>
    <submittedName>
        <fullName evidence="4">Por secretion system C-terminal sorting domain-containing protein</fullName>
    </submittedName>
</protein>
<feature type="chain" id="PRO_5011591469" evidence="2">
    <location>
        <begin position="22"/>
        <end position="102"/>
    </location>
</feature>
<evidence type="ECO:0000313" key="5">
    <source>
        <dbReference type="Proteomes" id="UP000199109"/>
    </source>
</evidence>
<name>A0A1G6W118_9FLAO</name>
<dbReference type="AlphaFoldDB" id="A0A1G6W118"/>
<feature type="signal peptide" evidence="2">
    <location>
        <begin position="1"/>
        <end position="21"/>
    </location>
</feature>
<evidence type="ECO:0000256" key="1">
    <source>
        <dbReference type="ARBA" id="ARBA00022729"/>
    </source>
</evidence>
<dbReference type="Proteomes" id="UP000199109">
    <property type="component" value="Unassembled WGS sequence"/>
</dbReference>
<organism evidence="4 5">
    <name type="scientific">Pricia antarctica</name>
    <dbReference type="NCBI Taxonomy" id="641691"/>
    <lineage>
        <taxon>Bacteria</taxon>
        <taxon>Pseudomonadati</taxon>
        <taxon>Bacteroidota</taxon>
        <taxon>Flavobacteriia</taxon>
        <taxon>Flavobacteriales</taxon>
        <taxon>Flavobacteriaceae</taxon>
        <taxon>Pricia</taxon>
    </lineage>
</organism>
<evidence type="ECO:0000259" key="3">
    <source>
        <dbReference type="Pfam" id="PF18962"/>
    </source>
</evidence>
<dbReference type="RefSeq" id="WP_091864732.1">
    <property type="nucleotide sequence ID" value="NZ_FNAO01000001.1"/>
</dbReference>
<keyword evidence="5" id="KW-1185">Reference proteome</keyword>
<gene>
    <name evidence="4" type="ORF">SAMN05421636_101145</name>
</gene>
<dbReference type="NCBIfam" id="TIGR04183">
    <property type="entry name" value="Por_Secre_tail"/>
    <property type="match status" value="1"/>
</dbReference>
<dbReference type="EMBL" id="FNAO01000001">
    <property type="protein sequence ID" value="SDD59488.1"/>
    <property type="molecule type" value="Genomic_DNA"/>
</dbReference>
<reference evidence="4 5" key="1">
    <citation type="submission" date="2016-10" db="EMBL/GenBank/DDBJ databases">
        <authorList>
            <person name="de Groot N.N."/>
        </authorList>
    </citation>
    <scope>NUCLEOTIDE SEQUENCE [LARGE SCALE GENOMIC DNA]</scope>
    <source>
        <strain evidence="4 5">DSM 23421</strain>
    </source>
</reference>
<dbReference type="OrthoDB" id="862563at2"/>
<dbReference type="InterPro" id="IPR026444">
    <property type="entry name" value="Secre_tail"/>
</dbReference>
<proteinExistence type="predicted"/>
<evidence type="ECO:0000256" key="2">
    <source>
        <dbReference type="SAM" id="SignalP"/>
    </source>
</evidence>
<feature type="domain" description="Secretion system C-terminal sorting" evidence="3">
    <location>
        <begin position="32"/>
        <end position="101"/>
    </location>
</feature>
<dbReference type="STRING" id="641691.SAMN05421636_101145"/>